<dbReference type="AlphaFoldDB" id="A0A1I2S3S5"/>
<feature type="transmembrane region" description="Helical" evidence="1">
    <location>
        <begin position="109"/>
        <end position="128"/>
    </location>
</feature>
<keyword evidence="3" id="KW-1185">Reference proteome</keyword>
<dbReference type="RefSeq" id="WP_090728312.1">
    <property type="nucleotide sequence ID" value="NZ_FOOU01000007.1"/>
</dbReference>
<feature type="transmembrane region" description="Helical" evidence="1">
    <location>
        <begin position="12"/>
        <end position="31"/>
    </location>
</feature>
<evidence type="ECO:0000256" key="1">
    <source>
        <dbReference type="SAM" id="Phobius"/>
    </source>
</evidence>
<reference evidence="3" key="1">
    <citation type="submission" date="2016-10" db="EMBL/GenBank/DDBJ databases">
        <authorList>
            <person name="Varghese N."/>
            <person name="Submissions S."/>
        </authorList>
    </citation>
    <scope>NUCLEOTIDE SEQUENCE [LARGE SCALE GENOMIC DNA]</scope>
    <source>
        <strain evidence="3">CGMCC 1.10971</strain>
    </source>
</reference>
<keyword evidence="1" id="KW-1133">Transmembrane helix</keyword>
<dbReference type="STRING" id="1045558.SAMN05216175_107100"/>
<gene>
    <name evidence="2" type="ORF">SAMN05216175_107100</name>
</gene>
<dbReference type="Proteomes" id="UP000198623">
    <property type="component" value="Unassembled WGS sequence"/>
</dbReference>
<organism evidence="2 3">
    <name type="scientific">Neptunomonas qingdaonensis</name>
    <dbReference type="NCBI Taxonomy" id="1045558"/>
    <lineage>
        <taxon>Bacteria</taxon>
        <taxon>Pseudomonadati</taxon>
        <taxon>Pseudomonadota</taxon>
        <taxon>Gammaproteobacteria</taxon>
        <taxon>Oceanospirillales</taxon>
        <taxon>Oceanospirillaceae</taxon>
        <taxon>Neptunomonas</taxon>
    </lineage>
</organism>
<proteinExistence type="predicted"/>
<evidence type="ECO:0000313" key="3">
    <source>
        <dbReference type="Proteomes" id="UP000198623"/>
    </source>
</evidence>
<feature type="transmembrane region" description="Helical" evidence="1">
    <location>
        <begin position="37"/>
        <end position="63"/>
    </location>
</feature>
<evidence type="ECO:0000313" key="2">
    <source>
        <dbReference type="EMBL" id="SFG47458.1"/>
    </source>
</evidence>
<keyword evidence="1" id="KW-0472">Membrane</keyword>
<protein>
    <submittedName>
        <fullName evidence="2">Uncharacterized protein</fullName>
    </submittedName>
</protein>
<sequence length="134" mass="14567">MTDIRKQKKAYALFTALGLSILLLTLFEIALGQEAFLLLLFMILGPLGIGFILGLCALAVFAVSLSVQCKGDPILYYLGAITIPFTLFAVDNVLYIFDLFVVANDTVEVVSIVYSIVCIAVGILFSIAKWTPKP</sequence>
<dbReference type="EMBL" id="FOOU01000007">
    <property type="protein sequence ID" value="SFG47458.1"/>
    <property type="molecule type" value="Genomic_DNA"/>
</dbReference>
<accession>A0A1I2S3S5</accession>
<keyword evidence="1" id="KW-0812">Transmembrane</keyword>
<name>A0A1I2S3S5_9GAMM</name>
<feature type="transmembrane region" description="Helical" evidence="1">
    <location>
        <begin position="75"/>
        <end position="97"/>
    </location>
</feature>